<proteinExistence type="predicted"/>
<dbReference type="EMBL" id="LT855380">
    <property type="protein sequence ID" value="SMS12123.1"/>
    <property type="molecule type" value="Genomic_DNA"/>
</dbReference>
<dbReference type="AlphaFoldDB" id="A0A1Y6JUY9"/>
<name>A0A1Y6JUY9_PSEVI</name>
<gene>
    <name evidence="1" type="ORF">CFBP1590__4537</name>
</gene>
<organism evidence="1 2">
    <name type="scientific">Pseudomonas viridiflava</name>
    <name type="common">Phytomonas viridiflava</name>
    <dbReference type="NCBI Taxonomy" id="33069"/>
    <lineage>
        <taxon>Bacteria</taxon>
        <taxon>Pseudomonadati</taxon>
        <taxon>Pseudomonadota</taxon>
        <taxon>Gammaproteobacteria</taxon>
        <taxon>Pseudomonadales</taxon>
        <taxon>Pseudomonadaceae</taxon>
        <taxon>Pseudomonas</taxon>
    </lineage>
</organism>
<accession>A0A1Y6JUY9</accession>
<evidence type="ECO:0000313" key="2">
    <source>
        <dbReference type="Proteomes" id="UP000196842"/>
    </source>
</evidence>
<dbReference type="Proteomes" id="UP000196842">
    <property type="component" value="Chromosome I"/>
</dbReference>
<protein>
    <submittedName>
        <fullName evidence="1">Uncharacterized protein</fullName>
    </submittedName>
</protein>
<reference evidence="1 2" key="1">
    <citation type="submission" date="2017-05" db="EMBL/GenBank/DDBJ databases">
        <authorList>
            <person name="Song R."/>
            <person name="Chenine A.L."/>
            <person name="Ruprecht R.M."/>
        </authorList>
    </citation>
    <scope>NUCLEOTIDE SEQUENCE [LARGE SCALE GENOMIC DNA]</scope>
    <source>
        <strain evidence="1 2">CFBP 1590</strain>
    </source>
</reference>
<evidence type="ECO:0000313" key="1">
    <source>
        <dbReference type="EMBL" id="SMS12123.1"/>
    </source>
</evidence>
<dbReference type="KEGG" id="pvd:CFBP1590__4537"/>
<sequence>MLTLWRHRQHSICCTDFATGSGAMAKLPGRQLGIDLVLQLSLWASQA</sequence>